<protein>
    <submittedName>
        <fullName evidence="4">Septum formation initiator</fullName>
    </submittedName>
</protein>
<keyword evidence="1" id="KW-0175">Coiled coil</keyword>
<evidence type="ECO:0000313" key="4">
    <source>
        <dbReference type="EMBL" id="ASU79941.1"/>
    </source>
</evidence>
<keyword evidence="3" id="KW-1133">Transmembrane helix</keyword>
<dbReference type="Proteomes" id="UP000029737">
    <property type="component" value="Unassembled WGS sequence"/>
</dbReference>
<dbReference type="OrthoDB" id="5187715at2"/>
<proteinExistence type="predicted"/>
<evidence type="ECO:0000313" key="7">
    <source>
        <dbReference type="Proteomes" id="UP000215043"/>
    </source>
</evidence>
<dbReference type="AlphaFoldDB" id="A0A099D8I4"/>
<dbReference type="Pfam" id="PF04977">
    <property type="entry name" value="DivIC"/>
    <property type="match status" value="1"/>
</dbReference>
<name>A0A099D8I4_9ACTN</name>
<evidence type="ECO:0000313" key="5">
    <source>
        <dbReference type="EMBL" id="KGI82339.1"/>
    </source>
</evidence>
<feature type="transmembrane region" description="Helical" evidence="3">
    <location>
        <begin position="67"/>
        <end position="85"/>
    </location>
</feature>
<accession>A0A099D8I4</accession>
<dbReference type="Proteomes" id="UP000215043">
    <property type="component" value="Chromosome"/>
</dbReference>
<sequence>MPTGRPAQRDRRNGADATRRTREPARARRPRGDSDPGSTRRRRPGSARTRPPAGTGGAFKLSSTRRAAVLAILVCAMALSVSVPLRTYIGQRDELAELEQREHQLSQEVQRLEERKAELSDPHRLEAEARRRLGYVRPGETPYIVELPSQEEKESAKKAAASEAKPWYQRLWNTFTGEGK</sequence>
<dbReference type="eggNOG" id="COG2919">
    <property type="taxonomic scope" value="Bacteria"/>
</dbReference>
<keyword evidence="6" id="KW-1185">Reference proteome</keyword>
<evidence type="ECO:0000256" key="2">
    <source>
        <dbReference type="SAM" id="MobiDB-lite"/>
    </source>
</evidence>
<reference evidence="5 6" key="1">
    <citation type="journal article" date="2014" name="PLoS ONE">
        <title>Identification and Characterization of a New Erythromycin Biosynthetic Gene Cluster in Actinopolyspora erythraea YIM90600, a Novel Erythronolide-Producing Halophilic Actinomycete Isolated from Salt Field.</title>
        <authorList>
            <person name="Chen D."/>
            <person name="Feng J."/>
            <person name="Huang L."/>
            <person name="Zhang Q."/>
            <person name="Wu J."/>
            <person name="Zhu X."/>
            <person name="Duan Y."/>
            <person name="Xu Z."/>
        </authorList>
    </citation>
    <scope>NUCLEOTIDE SEQUENCE [LARGE SCALE GENOMIC DNA]</scope>
    <source>
        <strain evidence="5 6">YIM90600</strain>
    </source>
</reference>
<keyword evidence="3" id="KW-0812">Transmembrane</keyword>
<feature type="compositionally biased region" description="Basic and acidic residues" evidence="2">
    <location>
        <begin position="7"/>
        <end position="34"/>
    </location>
</feature>
<dbReference type="HOGENOM" id="CLU_085342_0_0_11"/>
<evidence type="ECO:0000313" key="6">
    <source>
        <dbReference type="Proteomes" id="UP000029737"/>
    </source>
</evidence>
<gene>
    <name evidence="4" type="ORF">CDG81_18615</name>
    <name evidence="5" type="ORF">IL38_06300</name>
</gene>
<feature type="coiled-coil region" evidence="1">
    <location>
        <begin position="88"/>
        <end position="118"/>
    </location>
</feature>
<organism evidence="4 7">
    <name type="scientific">Actinopolyspora erythraea</name>
    <dbReference type="NCBI Taxonomy" id="414996"/>
    <lineage>
        <taxon>Bacteria</taxon>
        <taxon>Bacillati</taxon>
        <taxon>Actinomycetota</taxon>
        <taxon>Actinomycetes</taxon>
        <taxon>Actinopolysporales</taxon>
        <taxon>Actinopolysporaceae</taxon>
        <taxon>Actinopolyspora</taxon>
    </lineage>
</organism>
<dbReference type="EMBL" id="JPMV01000012">
    <property type="protein sequence ID" value="KGI82339.1"/>
    <property type="molecule type" value="Genomic_DNA"/>
</dbReference>
<evidence type="ECO:0000256" key="1">
    <source>
        <dbReference type="SAM" id="Coils"/>
    </source>
</evidence>
<dbReference type="InterPro" id="IPR007060">
    <property type="entry name" value="FtsL/DivIC"/>
</dbReference>
<feature type="region of interest" description="Disordered" evidence="2">
    <location>
        <begin position="1"/>
        <end position="59"/>
    </location>
</feature>
<evidence type="ECO:0000256" key="3">
    <source>
        <dbReference type="SAM" id="Phobius"/>
    </source>
</evidence>
<keyword evidence="3" id="KW-0472">Membrane</keyword>
<reference evidence="4 7" key="2">
    <citation type="submission" date="2017-08" db="EMBL/GenBank/DDBJ databases">
        <title>The complete genome sequence of moderately halophilic actinomycete Actinopolyspora erythraea YIM 90600, the producer of novel erythromycin, novel actinopolysporins A-C and tubercidin.</title>
        <authorList>
            <person name="Yin M."/>
            <person name="Tang S."/>
        </authorList>
    </citation>
    <scope>NUCLEOTIDE SEQUENCE [LARGE SCALE GENOMIC DNA]</scope>
    <source>
        <strain evidence="4 7">YIM 90600</strain>
    </source>
</reference>
<dbReference type="KEGG" id="aey:CDG81_18615"/>
<dbReference type="EMBL" id="CP022752">
    <property type="protein sequence ID" value="ASU79941.1"/>
    <property type="molecule type" value="Genomic_DNA"/>
</dbReference>